<dbReference type="RefSeq" id="WP_186954077.1">
    <property type="nucleotide sequence ID" value="NZ_JACOFX010000006.1"/>
</dbReference>
<sequence>MYFWKLDLLKKQLIAKGLTEAQSYSYMLVYAILSAIAIEMMAYVPHETVDGWTYFASIMNILIPAIGTMMAFKANGGASGTQFLPRYVSISLISSIRYLVLILLLMIPLTTAAIVSQGVVDIFESRVFDLLFQATYALLYLYIVKQMREVATAQTDVEN</sequence>
<accession>A0ABR6ZA64</accession>
<reference evidence="2 3" key="1">
    <citation type="submission" date="2020-08" db="EMBL/GenBank/DDBJ databases">
        <title>Novel species isolated from subtropical streams in China.</title>
        <authorList>
            <person name="Lu H."/>
        </authorList>
    </citation>
    <scope>NUCLEOTIDE SEQUENCE [LARGE SCALE GENOMIC DNA]</scope>
    <source>
        <strain evidence="2 3">NL8W</strain>
    </source>
</reference>
<proteinExistence type="predicted"/>
<protein>
    <recommendedName>
        <fullName evidence="4">Transmembrane protein</fullName>
    </recommendedName>
</protein>
<feature type="transmembrane region" description="Helical" evidence="1">
    <location>
        <begin position="127"/>
        <end position="144"/>
    </location>
</feature>
<name>A0ABR6ZA64_9BURK</name>
<feature type="transmembrane region" description="Helical" evidence="1">
    <location>
        <begin position="84"/>
        <end position="107"/>
    </location>
</feature>
<gene>
    <name evidence="2" type="ORF">H8L47_13220</name>
</gene>
<comment type="caution">
    <text evidence="2">The sequence shown here is derived from an EMBL/GenBank/DDBJ whole genome shotgun (WGS) entry which is preliminary data.</text>
</comment>
<feature type="transmembrane region" description="Helical" evidence="1">
    <location>
        <begin position="51"/>
        <end position="72"/>
    </location>
</feature>
<evidence type="ECO:0000313" key="2">
    <source>
        <dbReference type="EMBL" id="MBC3908519.1"/>
    </source>
</evidence>
<dbReference type="Proteomes" id="UP000646911">
    <property type="component" value="Unassembled WGS sequence"/>
</dbReference>
<evidence type="ECO:0000256" key="1">
    <source>
        <dbReference type="SAM" id="Phobius"/>
    </source>
</evidence>
<keyword evidence="3" id="KW-1185">Reference proteome</keyword>
<evidence type="ECO:0008006" key="4">
    <source>
        <dbReference type="Google" id="ProtNLM"/>
    </source>
</evidence>
<keyword evidence="1" id="KW-0812">Transmembrane</keyword>
<organism evidence="2 3">
    <name type="scientific">Undibacterium umbellatum</name>
    <dbReference type="NCBI Taxonomy" id="2762300"/>
    <lineage>
        <taxon>Bacteria</taxon>
        <taxon>Pseudomonadati</taxon>
        <taxon>Pseudomonadota</taxon>
        <taxon>Betaproteobacteria</taxon>
        <taxon>Burkholderiales</taxon>
        <taxon>Oxalobacteraceae</taxon>
        <taxon>Undibacterium</taxon>
    </lineage>
</organism>
<keyword evidence="1" id="KW-1133">Transmembrane helix</keyword>
<feature type="transmembrane region" description="Helical" evidence="1">
    <location>
        <begin position="21"/>
        <end position="45"/>
    </location>
</feature>
<keyword evidence="1" id="KW-0472">Membrane</keyword>
<evidence type="ECO:0000313" key="3">
    <source>
        <dbReference type="Proteomes" id="UP000646911"/>
    </source>
</evidence>
<dbReference type="EMBL" id="JACOFX010000006">
    <property type="protein sequence ID" value="MBC3908519.1"/>
    <property type="molecule type" value="Genomic_DNA"/>
</dbReference>